<dbReference type="InterPro" id="IPR052462">
    <property type="entry name" value="SLIRP/GR-RBP-like"/>
</dbReference>
<dbReference type="GO" id="GO:0003723">
    <property type="term" value="F:RNA binding"/>
    <property type="evidence" value="ECO:0007669"/>
    <property type="project" value="UniProtKB-UniRule"/>
</dbReference>
<reference evidence="4 5" key="1">
    <citation type="journal article" date="2023" name="G3 (Bethesda)">
        <title>A chromosome-length genome assembly and annotation of blackberry (Rubus argutus, cv. 'Hillquist').</title>
        <authorList>
            <person name="Bruna T."/>
            <person name="Aryal R."/>
            <person name="Dudchenko O."/>
            <person name="Sargent D.J."/>
            <person name="Mead D."/>
            <person name="Buti M."/>
            <person name="Cavallini A."/>
            <person name="Hytonen T."/>
            <person name="Andres J."/>
            <person name="Pham M."/>
            <person name="Weisz D."/>
            <person name="Mascagni F."/>
            <person name="Usai G."/>
            <person name="Natali L."/>
            <person name="Bassil N."/>
            <person name="Fernandez G.E."/>
            <person name="Lomsadze A."/>
            <person name="Armour M."/>
            <person name="Olukolu B."/>
            <person name="Poorten T."/>
            <person name="Britton C."/>
            <person name="Davik J."/>
            <person name="Ashrafi H."/>
            <person name="Aiden E.L."/>
            <person name="Borodovsky M."/>
            <person name="Worthington M."/>
        </authorList>
    </citation>
    <scope>NUCLEOTIDE SEQUENCE [LARGE SCALE GENOMIC DNA]</scope>
    <source>
        <strain evidence="4">PI 553951</strain>
    </source>
</reference>
<organism evidence="4 5">
    <name type="scientific">Rubus argutus</name>
    <name type="common">Southern blackberry</name>
    <dbReference type="NCBI Taxonomy" id="59490"/>
    <lineage>
        <taxon>Eukaryota</taxon>
        <taxon>Viridiplantae</taxon>
        <taxon>Streptophyta</taxon>
        <taxon>Embryophyta</taxon>
        <taxon>Tracheophyta</taxon>
        <taxon>Spermatophyta</taxon>
        <taxon>Magnoliopsida</taxon>
        <taxon>eudicotyledons</taxon>
        <taxon>Gunneridae</taxon>
        <taxon>Pentapetalae</taxon>
        <taxon>rosids</taxon>
        <taxon>fabids</taxon>
        <taxon>Rosales</taxon>
        <taxon>Rosaceae</taxon>
        <taxon>Rosoideae</taxon>
        <taxon>Rosoideae incertae sedis</taxon>
        <taxon>Rubus</taxon>
    </lineage>
</organism>
<evidence type="ECO:0000256" key="1">
    <source>
        <dbReference type="ARBA" id="ARBA00022884"/>
    </source>
</evidence>
<evidence type="ECO:0000256" key="2">
    <source>
        <dbReference type="PROSITE-ProRule" id="PRU00176"/>
    </source>
</evidence>
<evidence type="ECO:0000313" key="4">
    <source>
        <dbReference type="EMBL" id="KAK9943917.1"/>
    </source>
</evidence>
<dbReference type="AlphaFoldDB" id="A0AAW1Y4X6"/>
<dbReference type="PROSITE" id="PS50102">
    <property type="entry name" value="RRM"/>
    <property type="match status" value="1"/>
</dbReference>
<dbReference type="SUPFAM" id="SSF54928">
    <property type="entry name" value="RNA-binding domain, RBD"/>
    <property type="match status" value="1"/>
</dbReference>
<evidence type="ECO:0000313" key="5">
    <source>
        <dbReference type="Proteomes" id="UP001457282"/>
    </source>
</evidence>
<keyword evidence="5" id="KW-1185">Reference proteome</keyword>
<proteinExistence type="predicted"/>
<accession>A0AAW1Y4X6</accession>
<name>A0AAW1Y4X6_RUBAR</name>
<dbReference type="Proteomes" id="UP001457282">
    <property type="component" value="Unassembled WGS sequence"/>
</dbReference>
<gene>
    <name evidence="4" type="ORF">M0R45_009507</name>
</gene>
<feature type="domain" description="RRM" evidence="3">
    <location>
        <begin position="36"/>
        <end position="113"/>
    </location>
</feature>
<dbReference type="InterPro" id="IPR035979">
    <property type="entry name" value="RBD_domain_sf"/>
</dbReference>
<dbReference type="EMBL" id="JBEDUW010000002">
    <property type="protein sequence ID" value="KAK9943917.1"/>
    <property type="molecule type" value="Genomic_DNA"/>
</dbReference>
<dbReference type="SMART" id="SM00360">
    <property type="entry name" value="RRM"/>
    <property type="match status" value="1"/>
</dbReference>
<dbReference type="PANTHER" id="PTHR48027">
    <property type="entry name" value="HETEROGENEOUS NUCLEAR RIBONUCLEOPROTEIN 87F-RELATED"/>
    <property type="match status" value="1"/>
</dbReference>
<comment type="caution">
    <text evidence="4">The sequence shown here is derived from an EMBL/GenBank/DDBJ whole genome shotgun (WGS) entry which is preliminary data.</text>
</comment>
<keyword evidence="1 2" id="KW-0694">RNA-binding</keyword>
<protein>
    <recommendedName>
        <fullName evidence="3">RRM domain-containing protein</fullName>
    </recommendedName>
</protein>
<dbReference type="InterPro" id="IPR012677">
    <property type="entry name" value="Nucleotide-bd_a/b_plait_sf"/>
</dbReference>
<dbReference type="Gene3D" id="3.30.70.330">
    <property type="match status" value="1"/>
</dbReference>
<sequence length="210" mass="21757">MPFLSKAGSILRQTANKQLRSELSPFTLSIHQAIRCTSSMASLEALRGSLYQTDEQTLRKAFAKSGELVDAKTVTDRDTGGSRGLGFITSSAIQALDGQELHGHRVRVNYATDRHRSKFGGVVGYGGRCGYGVGGGYGLRSYGRGAGDKILSTGNSSNNGAGVGSAVNSTIGSADNFGVGQRNSFSSGAIGNTGGGYEIAYTSSGCEHGE</sequence>
<evidence type="ECO:0000259" key="3">
    <source>
        <dbReference type="PROSITE" id="PS50102"/>
    </source>
</evidence>
<dbReference type="InterPro" id="IPR000504">
    <property type="entry name" value="RRM_dom"/>
</dbReference>
<dbReference type="Pfam" id="PF00076">
    <property type="entry name" value="RRM_1"/>
    <property type="match status" value="1"/>
</dbReference>